<dbReference type="AlphaFoldDB" id="A0A6A5VUM2"/>
<gene>
    <name evidence="3" type="ORF">P154DRAFT_625911</name>
</gene>
<feature type="region of interest" description="Disordered" evidence="1">
    <location>
        <begin position="53"/>
        <end position="82"/>
    </location>
</feature>
<evidence type="ECO:0000256" key="2">
    <source>
        <dbReference type="SAM" id="Phobius"/>
    </source>
</evidence>
<feature type="transmembrane region" description="Helical" evidence="2">
    <location>
        <begin position="184"/>
        <end position="208"/>
    </location>
</feature>
<keyword evidence="2" id="KW-0812">Transmembrane</keyword>
<accession>A0A6A5VUM2</accession>
<proteinExistence type="predicted"/>
<organism evidence="3 4">
    <name type="scientific">Amniculicola lignicola CBS 123094</name>
    <dbReference type="NCBI Taxonomy" id="1392246"/>
    <lineage>
        <taxon>Eukaryota</taxon>
        <taxon>Fungi</taxon>
        <taxon>Dikarya</taxon>
        <taxon>Ascomycota</taxon>
        <taxon>Pezizomycotina</taxon>
        <taxon>Dothideomycetes</taxon>
        <taxon>Pleosporomycetidae</taxon>
        <taxon>Pleosporales</taxon>
        <taxon>Amniculicolaceae</taxon>
        <taxon>Amniculicola</taxon>
    </lineage>
</organism>
<keyword evidence="2" id="KW-0472">Membrane</keyword>
<keyword evidence="2" id="KW-1133">Transmembrane helix</keyword>
<sequence>MARWRAQRGGSGAGGRGRWETGFGAQNDDDGAPRLTRRKRQLWIASAVTGASDASRGARDAQRSVDGVGSMGGVSGGRRRGSGRAAVEFARGILDPCRVSRPTGGWTSALSHPSLSPDRTRRRENFAVRFELYRHSSVLPIGQGLFRQRITGQKKPGEVFALGRLGAVSAIAKSRRDEASVEDVTLRFWCFAWACGMAIWMPFVGPWIQVFIVEPPTWNSRTLALSREH</sequence>
<protein>
    <submittedName>
        <fullName evidence="3">Uncharacterized protein</fullName>
    </submittedName>
</protein>
<evidence type="ECO:0000313" key="3">
    <source>
        <dbReference type="EMBL" id="KAF1992704.1"/>
    </source>
</evidence>
<dbReference type="Proteomes" id="UP000799779">
    <property type="component" value="Unassembled WGS sequence"/>
</dbReference>
<evidence type="ECO:0000313" key="4">
    <source>
        <dbReference type="Proteomes" id="UP000799779"/>
    </source>
</evidence>
<evidence type="ECO:0000256" key="1">
    <source>
        <dbReference type="SAM" id="MobiDB-lite"/>
    </source>
</evidence>
<dbReference type="EMBL" id="ML977842">
    <property type="protein sequence ID" value="KAF1992704.1"/>
    <property type="molecule type" value="Genomic_DNA"/>
</dbReference>
<name>A0A6A5VUM2_9PLEO</name>
<reference evidence="3" key="1">
    <citation type="journal article" date="2020" name="Stud. Mycol.">
        <title>101 Dothideomycetes genomes: a test case for predicting lifestyles and emergence of pathogens.</title>
        <authorList>
            <person name="Haridas S."/>
            <person name="Albert R."/>
            <person name="Binder M."/>
            <person name="Bloem J."/>
            <person name="Labutti K."/>
            <person name="Salamov A."/>
            <person name="Andreopoulos B."/>
            <person name="Baker S."/>
            <person name="Barry K."/>
            <person name="Bills G."/>
            <person name="Bluhm B."/>
            <person name="Cannon C."/>
            <person name="Castanera R."/>
            <person name="Culley D."/>
            <person name="Daum C."/>
            <person name="Ezra D."/>
            <person name="Gonzalez J."/>
            <person name="Henrissat B."/>
            <person name="Kuo A."/>
            <person name="Liang C."/>
            <person name="Lipzen A."/>
            <person name="Lutzoni F."/>
            <person name="Magnuson J."/>
            <person name="Mondo S."/>
            <person name="Nolan M."/>
            <person name="Ohm R."/>
            <person name="Pangilinan J."/>
            <person name="Park H.-J."/>
            <person name="Ramirez L."/>
            <person name="Alfaro M."/>
            <person name="Sun H."/>
            <person name="Tritt A."/>
            <person name="Yoshinaga Y."/>
            <person name="Zwiers L.-H."/>
            <person name="Turgeon B."/>
            <person name="Goodwin S."/>
            <person name="Spatafora J."/>
            <person name="Crous P."/>
            <person name="Grigoriev I."/>
        </authorList>
    </citation>
    <scope>NUCLEOTIDE SEQUENCE</scope>
    <source>
        <strain evidence="3">CBS 123094</strain>
    </source>
</reference>
<feature type="region of interest" description="Disordered" evidence="1">
    <location>
        <begin position="1"/>
        <end position="36"/>
    </location>
</feature>
<keyword evidence="4" id="KW-1185">Reference proteome</keyword>